<evidence type="ECO:0000256" key="10">
    <source>
        <dbReference type="ARBA" id="ARBA00023303"/>
    </source>
</evidence>
<evidence type="ECO:0000256" key="11">
    <source>
        <dbReference type="RuleBase" id="RU000679"/>
    </source>
</evidence>
<keyword evidence="10 11" id="KW-0407">Ion channel</keyword>
<keyword evidence="4 11" id="KW-0812">Transmembrane</keyword>
<gene>
    <name evidence="13" type="ORF">MGAL_10B067961</name>
</gene>
<dbReference type="InterPro" id="IPR001873">
    <property type="entry name" value="ENaC"/>
</dbReference>
<organism evidence="13 14">
    <name type="scientific">Mytilus galloprovincialis</name>
    <name type="common">Mediterranean mussel</name>
    <dbReference type="NCBI Taxonomy" id="29158"/>
    <lineage>
        <taxon>Eukaryota</taxon>
        <taxon>Metazoa</taxon>
        <taxon>Spiralia</taxon>
        <taxon>Lophotrochozoa</taxon>
        <taxon>Mollusca</taxon>
        <taxon>Bivalvia</taxon>
        <taxon>Autobranchia</taxon>
        <taxon>Pteriomorphia</taxon>
        <taxon>Mytilida</taxon>
        <taxon>Mytiloidea</taxon>
        <taxon>Mytilidae</taxon>
        <taxon>Mytilinae</taxon>
        <taxon>Mytilus</taxon>
    </lineage>
</organism>
<comment type="caution">
    <text evidence="13">The sequence shown here is derived from an EMBL/GenBank/DDBJ whole genome shotgun (WGS) entry which is preliminary data.</text>
</comment>
<protein>
    <submittedName>
        <fullName evidence="13">Acid-sensing ion channel 4</fullName>
    </submittedName>
</protein>
<keyword evidence="3 11" id="KW-0894">Sodium channel</keyword>
<keyword evidence="6" id="KW-0915">Sodium</keyword>
<reference evidence="13" key="1">
    <citation type="submission" date="2018-11" db="EMBL/GenBank/DDBJ databases">
        <authorList>
            <person name="Alioto T."/>
            <person name="Alioto T."/>
        </authorList>
    </citation>
    <scope>NUCLEOTIDE SEQUENCE</scope>
</reference>
<evidence type="ECO:0000256" key="9">
    <source>
        <dbReference type="ARBA" id="ARBA00023201"/>
    </source>
</evidence>
<evidence type="ECO:0000256" key="6">
    <source>
        <dbReference type="ARBA" id="ARBA00023053"/>
    </source>
</evidence>
<dbReference type="GO" id="GO:0005886">
    <property type="term" value="C:plasma membrane"/>
    <property type="evidence" value="ECO:0007669"/>
    <property type="project" value="TreeGrafter"/>
</dbReference>
<proteinExistence type="inferred from homology"/>
<accession>A0A8B6FSF8</accession>
<dbReference type="GO" id="GO:0015280">
    <property type="term" value="F:ligand-gated sodium channel activity"/>
    <property type="evidence" value="ECO:0007669"/>
    <property type="project" value="TreeGrafter"/>
</dbReference>
<evidence type="ECO:0000256" key="5">
    <source>
        <dbReference type="ARBA" id="ARBA00022989"/>
    </source>
</evidence>
<evidence type="ECO:0000256" key="8">
    <source>
        <dbReference type="ARBA" id="ARBA00023136"/>
    </source>
</evidence>
<evidence type="ECO:0000313" key="13">
    <source>
        <dbReference type="EMBL" id="VDI52849.1"/>
    </source>
</evidence>
<dbReference type="Pfam" id="PF00858">
    <property type="entry name" value="ASC"/>
    <property type="match status" value="2"/>
</dbReference>
<evidence type="ECO:0000256" key="2">
    <source>
        <dbReference type="ARBA" id="ARBA00022448"/>
    </source>
</evidence>
<keyword evidence="8 12" id="KW-0472">Membrane</keyword>
<keyword evidence="9 11" id="KW-0739">Sodium transport</keyword>
<evidence type="ECO:0000256" key="12">
    <source>
        <dbReference type="SAM" id="Phobius"/>
    </source>
</evidence>
<dbReference type="PANTHER" id="PTHR11690">
    <property type="entry name" value="AMILORIDE-SENSITIVE SODIUM CHANNEL-RELATED"/>
    <property type="match status" value="1"/>
</dbReference>
<keyword evidence="7 11" id="KW-0406">Ion transport</keyword>
<evidence type="ECO:0000256" key="3">
    <source>
        <dbReference type="ARBA" id="ARBA00022461"/>
    </source>
</evidence>
<evidence type="ECO:0000256" key="7">
    <source>
        <dbReference type="ARBA" id="ARBA00023065"/>
    </source>
</evidence>
<name>A0A8B6FSF8_MYTGA</name>
<dbReference type="EMBL" id="UYJE01007225">
    <property type="protein sequence ID" value="VDI52849.1"/>
    <property type="molecule type" value="Genomic_DNA"/>
</dbReference>
<feature type="transmembrane region" description="Helical" evidence="12">
    <location>
        <begin position="359"/>
        <end position="385"/>
    </location>
</feature>
<feature type="transmembrane region" description="Helical" evidence="12">
    <location>
        <begin position="37"/>
        <end position="59"/>
    </location>
</feature>
<keyword evidence="14" id="KW-1185">Reference proteome</keyword>
<comment type="subcellular location">
    <subcellularLocation>
        <location evidence="1">Membrane</location>
        <topology evidence="1">Multi-pass membrane protein</topology>
    </subcellularLocation>
</comment>
<dbReference type="AlphaFoldDB" id="A0A8B6FSF8"/>
<keyword evidence="2 11" id="KW-0813">Transport</keyword>
<evidence type="ECO:0000256" key="1">
    <source>
        <dbReference type="ARBA" id="ARBA00004141"/>
    </source>
</evidence>
<comment type="similarity">
    <text evidence="11">Belongs to the amiloride-sensitive sodium channel (TC 1.A.6) family.</text>
</comment>
<evidence type="ECO:0000313" key="14">
    <source>
        <dbReference type="Proteomes" id="UP000596742"/>
    </source>
</evidence>
<keyword evidence="5 12" id="KW-1133">Transmembrane helix</keyword>
<dbReference type="Proteomes" id="UP000596742">
    <property type="component" value="Unassembled WGS sequence"/>
</dbReference>
<dbReference type="Gene3D" id="1.10.287.770">
    <property type="entry name" value="YojJ-like"/>
    <property type="match status" value="1"/>
</dbReference>
<evidence type="ECO:0000256" key="4">
    <source>
        <dbReference type="ARBA" id="ARBA00022692"/>
    </source>
</evidence>
<dbReference type="OrthoDB" id="6114972at2759"/>
<sequence>MEEKEASKPGLWKDFTETTGFHGLNKMTFDKKYPGRVIRSVCWAVVWLFSLVVLIYIIITELMNYYSYPWISSTYTRWDQNPPFPVVTLADCSGNEFNVSMTTITFDGDDVNISDVPVVEYTDFISFDTFYLGLCSSRRFNADGKMLTLRYGRRTSLQIETRAKELQVLVNDSVSHIEIAVHSPEQEPEMYTLDGISVGEDTETFIEVHKREFIGLPSPFTSYGNQKCTENSDYNLMHCKRKCWNELLMKQCGCTMHRSGHETSCYDQELGESCAYLLRNDLVKKNPSSICACPPECKTTKYDVVISTAKKNYDFNTNNNDYQNIMISVFLKDFTTTVTEQIPKYDGVTSLLANLGGQMGLFLGASILTMTELLEFIIFIMWSLIQRRSKRNEVQEIPLKQAN</sequence>